<feature type="compositionally biased region" description="Acidic residues" evidence="1">
    <location>
        <begin position="242"/>
        <end position="251"/>
    </location>
</feature>
<sequence>MPSRPPGLPTLPLRQDVLLSNSLFADYEDISEEFLQELTGARNLEDVEFVDLQVDAVGAGQRVEVLGELLPNLQSLRLNQSHICTVRDLGTSLAGLRVLWLCRCSLQDLGGINALPVLEELYVSFNDIRDLSPLSSHEALQVLDVEGNSVEDVYEVKELQGVLTLRELNLSMNPVWKAEGVTREVILQALPQLEVLDDMPRDGKVVHDDLIVETDVNDDFGFSENGASGASVTSDSDKAEMDGDDDVSSAADDDDFEGIADLLKEVAEVCPERPADRADESGSSAIRELRRRAAAQVEDSWADGIADQSGSKYCGAVAEFHAGAARALLESAASHPWDAHGEMGPETASPQKTALRLEPSEQDLVVESLKRADRPVSTLWSYRASGRTARGLPEESFRCRPRTGFFPARRDLPTAWCSGSGSIGSASTARPATASSSAGTSRSAAMSSVSCSGAEFDAASSELTAGDDGSVLAGNPLEAIRRRRRVAAARGEDAMDIRDLLRRFEASAEQEETVCIHSEVSPGSCQRPPTADVRVNPGKLMSAVQVHAGSRQLPSRSGGGVESLGSPRKLPQPTKVQGNAEVLVLEG</sequence>
<protein>
    <recommendedName>
        <fullName evidence="4">Dynein assembly factor 1, axonemal homolog</fullName>
    </recommendedName>
</protein>
<proteinExistence type="predicted"/>
<dbReference type="InterPro" id="IPR040091">
    <property type="entry name" value="LRRC56"/>
</dbReference>
<dbReference type="InterPro" id="IPR001611">
    <property type="entry name" value="Leu-rich_rpt"/>
</dbReference>
<feature type="compositionally biased region" description="Polar residues" evidence="1">
    <location>
        <begin position="225"/>
        <end position="234"/>
    </location>
</feature>
<dbReference type="EMBL" id="CAJNNV010006179">
    <property type="protein sequence ID" value="CAE8593203.1"/>
    <property type="molecule type" value="Genomic_DNA"/>
</dbReference>
<dbReference type="InterPro" id="IPR032675">
    <property type="entry name" value="LRR_dom_sf"/>
</dbReference>
<evidence type="ECO:0000313" key="2">
    <source>
        <dbReference type="EMBL" id="CAE8593203.1"/>
    </source>
</evidence>
<keyword evidence="3" id="KW-1185">Reference proteome</keyword>
<gene>
    <name evidence="2" type="ORF">PGLA1383_LOCUS11811</name>
</gene>
<evidence type="ECO:0008006" key="4">
    <source>
        <dbReference type="Google" id="ProtNLM"/>
    </source>
</evidence>
<evidence type="ECO:0000313" key="3">
    <source>
        <dbReference type="Proteomes" id="UP000654075"/>
    </source>
</evidence>
<dbReference type="Proteomes" id="UP000654075">
    <property type="component" value="Unassembled WGS sequence"/>
</dbReference>
<dbReference type="AlphaFoldDB" id="A0A813DZ42"/>
<name>A0A813DZ42_POLGL</name>
<dbReference type="OrthoDB" id="676979at2759"/>
<comment type="caution">
    <text evidence="2">The sequence shown here is derived from an EMBL/GenBank/DDBJ whole genome shotgun (WGS) entry which is preliminary data.</text>
</comment>
<feature type="region of interest" description="Disordered" evidence="1">
    <location>
        <begin position="222"/>
        <end position="251"/>
    </location>
</feature>
<evidence type="ECO:0000256" key="1">
    <source>
        <dbReference type="SAM" id="MobiDB-lite"/>
    </source>
</evidence>
<dbReference type="SUPFAM" id="SSF52058">
    <property type="entry name" value="L domain-like"/>
    <property type="match status" value="1"/>
</dbReference>
<dbReference type="PROSITE" id="PS51450">
    <property type="entry name" value="LRR"/>
    <property type="match status" value="1"/>
</dbReference>
<dbReference type="Gene3D" id="3.80.10.10">
    <property type="entry name" value="Ribonuclease Inhibitor"/>
    <property type="match status" value="1"/>
</dbReference>
<dbReference type="PANTHER" id="PTHR22708">
    <property type="entry name" value="LEUCINE-RICH REPEAT-CONTAINING PROTEIN 56"/>
    <property type="match status" value="1"/>
</dbReference>
<dbReference type="PANTHER" id="PTHR22708:SF0">
    <property type="entry name" value="LEUCINE-RICH REPEAT-CONTAINING PROTEIN 56"/>
    <property type="match status" value="1"/>
</dbReference>
<organism evidence="2 3">
    <name type="scientific">Polarella glacialis</name>
    <name type="common">Dinoflagellate</name>
    <dbReference type="NCBI Taxonomy" id="89957"/>
    <lineage>
        <taxon>Eukaryota</taxon>
        <taxon>Sar</taxon>
        <taxon>Alveolata</taxon>
        <taxon>Dinophyceae</taxon>
        <taxon>Suessiales</taxon>
        <taxon>Suessiaceae</taxon>
        <taxon>Polarella</taxon>
    </lineage>
</organism>
<accession>A0A813DZ42</accession>
<feature type="region of interest" description="Disordered" evidence="1">
    <location>
        <begin position="420"/>
        <end position="441"/>
    </location>
</feature>
<feature type="region of interest" description="Disordered" evidence="1">
    <location>
        <begin position="548"/>
        <end position="587"/>
    </location>
</feature>
<reference evidence="2" key="1">
    <citation type="submission" date="2021-02" db="EMBL/GenBank/DDBJ databases">
        <authorList>
            <person name="Dougan E. K."/>
            <person name="Rhodes N."/>
            <person name="Thang M."/>
            <person name="Chan C."/>
        </authorList>
    </citation>
    <scope>NUCLEOTIDE SEQUENCE</scope>
</reference>